<dbReference type="InterPro" id="IPR016181">
    <property type="entry name" value="Acyl_CoA_acyltransferase"/>
</dbReference>
<dbReference type="RefSeq" id="WP_080519367.1">
    <property type="nucleotide sequence ID" value="NZ_MPLS01000039.1"/>
</dbReference>
<dbReference type="AlphaFoldDB" id="A0A1X0VBY6"/>
<dbReference type="Pfam" id="PF13302">
    <property type="entry name" value="Acetyltransf_3"/>
    <property type="match status" value="1"/>
</dbReference>
<evidence type="ECO:0000259" key="1">
    <source>
        <dbReference type="PROSITE" id="PS51186"/>
    </source>
</evidence>
<evidence type="ECO:0000313" key="2">
    <source>
        <dbReference type="EMBL" id="ORI97190.1"/>
    </source>
</evidence>
<dbReference type="EMBL" id="MPLS01000039">
    <property type="protein sequence ID" value="ORI97190.1"/>
    <property type="molecule type" value="Genomic_DNA"/>
</dbReference>
<protein>
    <submittedName>
        <fullName evidence="2">GNAT family N-acetyltransferase</fullName>
    </submittedName>
</protein>
<dbReference type="Gene3D" id="3.40.630.30">
    <property type="match status" value="1"/>
</dbReference>
<dbReference type="PROSITE" id="PS51186">
    <property type="entry name" value="GNAT"/>
    <property type="match status" value="1"/>
</dbReference>
<gene>
    <name evidence="2" type="ORF">BMR96_08530</name>
</gene>
<accession>A0A1X0VBY6</accession>
<comment type="caution">
    <text evidence="2">The sequence shown here is derived from an EMBL/GenBank/DDBJ whole genome shotgun (WGS) entry which is preliminary data.</text>
</comment>
<dbReference type="SUPFAM" id="SSF55729">
    <property type="entry name" value="Acyl-CoA N-acyltransferases (Nat)"/>
    <property type="match status" value="1"/>
</dbReference>
<dbReference type="eggNOG" id="COG1670">
    <property type="taxonomic scope" value="Bacteria"/>
</dbReference>
<dbReference type="Proteomes" id="UP000192288">
    <property type="component" value="Unassembled WGS sequence"/>
</dbReference>
<dbReference type="PANTHER" id="PTHR43415">
    <property type="entry name" value="SPERMIDINE N(1)-ACETYLTRANSFERASE"/>
    <property type="match status" value="1"/>
</dbReference>
<dbReference type="STRING" id="33968.BMS77_06790"/>
<name>A0A1X0VBY6_LEUPS</name>
<dbReference type="InterPro" id="IPR000182">
    <property type="entry name" value="GNAT_dom"/>
</dbReference>
<organism evidence="2 3">
    <name type="scientific">Leuconostoc pseudomesenteroides</name>
    <dbReference type="NCBI Taxonomy" id="33968"/>
    <lineage>
        <taxon>Bacteria</taxon>
        <taxon>Bacillati</taxon>
        <taxon>Bacillota</taxon>
        <taxon>Bacilli</taxon>
        <taxon>Lactobacillales</taxon>
        <taxon>Lactobacillaceae</taxon>
        <taxon>Leuconostoc</taxon>
    </lineage>
</organism>
<proteinExistence type="predicted"/>
<reference evidence="2 3" key="1">
    <citation type="journal article" date="2017" name="Front. Microbiol.">
        <title>Genomic Characterization of Dairy Associated Leuconostoc Species and Diversity of Leuconostocs in Undefined Mixed Mesophilic Starter Cultures.</title>
        <authorList>
            <person name="Frantzen C.A."/>
            <person name="Kot W."/>
            <person name="Pedersen T.B."/>
            <person name="Ardo Y.M."/>
            <person name="Broadbent J.R."/>
            <person name="Neve H."/>
            <person name="Hansen L.H."/>
            <person name="Dal Bello F."/>
            <person name="Ostlie H.M."/>
            <person name="Kleppen H.P."/>
            <person name="Vogensen F.K."/>
            <person name="Holo H."/>
        </authorList>
    </citation>
    <scope>NUCLEOTIDE SEQUENCE [LARGE SCALE GENOMIC DNA]</scope>
    <source>
        <strain evidence="2 3">LMGCF08</strain>
    </source>
</reference>
<dbReference type="PANTHER" id="PTHR43415:SF4">
    <property type="entry name" value="N-ACETYLTRANSFERASE DOMAIN-CONTAINING PROTEIN"/>
    <property type="match status" value="1"/>
</dbReference>
<sequence length="176" mass="20510">MASDITLKPIETQDLQYFWQISYGPSADLKWMGLNGPYFQDPVLNWEDFYQRFYPANINNPMVKLIIYNGEIVGLVSVYWDDGKLKQWLEVGIVIYDSSKWGLGIGAVALKQWLNEMFALFDYLPHIGFTTWSGNIGMQKLGDKVGMTKEGVIRKVRYWHNQYYDSVKYGILRNEL</sequence>
<keyword evidence="2" id="KW-0808">Transferase</keyword>
<dbReference type="GO" id="GO:0016747">
    <property type="term" value="F:acyltransferase activity, transferring groups other than amino-acyl groups"/>
    <property type="evidence" value="ECO:0007669"/>
    <property type="project" value="InterPro"/>
</dbReference>
<feature type="domain" description="N-acetyltransferase" evidence="1">
    <location>
        <begin position="5"/>
        <end position="170"/>
    </location>
</feature>
<evidence type="ECO:0000313" key="3">
    <source>
        <dbReference type="Proteomes" id="UP000192288"/>
    </source>
</evidence>